<dbReference type="GO" id="GO:0046922">
    <property type="term" value="F:peptide-O-fucosyltransferase activity"/>
    <property type="evidence" value="ECO:0007669"/>
    <property type="project" value="InterPro"/>
</dbReference>
<evidence type="ECO:0000256" key="11">
    <source>
        <dbReference type="ARBA" id="ARBA00023180"/>
    </source>
</evidence>
<feature type="region of interest" description="Disordered" evidence="17">
    <location>
        <begin position="124"/>
        <end position="159"/>
    </location>
</feature>
<sequence length="588" mass="65835">MERHSLSSSDDEDDGEALIAQMETKAPPSPRVAGFEIRGIPGRVGRGLGSSKKCLIALCLPLLILAPFFFFNSGSLSRGVSAVSFGPRTENNQMLEGELRALYLLRNQHLGLLRLWNRTTAASTRSSSIVTSPPPPLVTNSNSTNSSQQIHHRSDSLLPSQPSISFEEFRSGLLEQIKLNQRVQSALLSTHRANPPNMSSEETGENLDDLLSSSGVLDVCRKLAKPSGRRTVEWKPKKNRFLFAICLSGQMSNHLICLHKHMFFAALLGRVLVLPSLKVDYHYERVIDVDHINKCLGEKVVISFEEFSEIMKNQMHIDRFICYVASPPCFVDEEHEKRLKGMGLSLSKLEAAWPEDAKLNQPKKRTVNDVRSRFSCNDKVLAIGDMFYADVEEEWIMQPGGPLAHKCETLIQPSRLIILTAQRFVQTFLGSNYIALHFRRHGFLQFCNIKSESCFFPIPQAAECILRVVEKANSPVIYLSTDAADSETNLLQSLVMSNGKVIPLVKRPGHNSVEKWDALLYRHHIGGDNQVEAMLDKTICAMSNVFIGSYGSTFTDDIFRLRKDWGSSSACDENLCHGERPNFIADKE</sequence>
<name>A0A7I8K2H9_SPIIN</name>
<keyword evidence="9 18" id="KW-1133">Transmembrane helix</keyword>
<evidence type="ECO:0000256" key="8">
    <source>
        <dbReference type="ARBA" id="ARBA00022824"/>
    </source>
</evidence>
<keyword evidence="13" id="KW-0119">Carbohydrate metabolism</keyword>
<feature type="transmembrane region" description="Helical" evidence="18">
    <location>
        <begin position="54"/>
        <end position="71"/>
    </location>
</feature>
<dbReference type="GO" id="GO:0005783">
    <property type="term" value="C:endoplasmic reticulum"/>
    <property type="evidence" value="ECO:0007669"/>
    <property type="project" value="UniProtKB-SubCell"/>
</dbReference>
<dbReference type="GO" id="GO:0006004">
    <property type="term" value="P:fucose metabolic process"/>
    <property type="evidence" value="ECO:0007669"/>
    <property type="project" value="UniProtKB-KW"/>
</dbReference>
<comment type="pathway">
    <text evidence="3">Protein modification; protein glycosylation.</text>
</comment>
<dbReference type="Pfam" id="PF10250">
    <property type="entry name" value="O-FucT"/>
    <property type="match status" value="1"/>
</dbReference>
<evidence type="ECO:0000256" key="9">
    <source>
        <dbReference type="ARBA" id="ARBA00022989"/>
    </source>
</evidence>
<dbReference type="CDD" id="cd11296">
    <property type="entry name" value="O-FucT_like"/>
    <property type="match status" value="1"/>
</dbReference>
<evidence type="ECO:0000256" key="17">
    <source>
        <dbReference type="SAM" id="MobiDB-lite"/>
    </source>
</evidence>
<keyword evidence="5" id="KW-0328">Glycosyltransferase</keyword>
<evidence type="ECO:0000256" key="15">
    <source>
        <dbReference type="ARBA" id="ARBA00026232"/>
    </source>
</evidence>
<evidence type="ECO:0000256" key="16">
    <source>
        <dbReference type="ARBA" id="ARBA00030350"/>
    </source>
</evidence>
<gene>
    <name evidence="19" type="ORF">SI8410_02002513</name>
</gene>
<evidence type="ECO:0000256" key="4">
    <source>
        <dbReference type="ARBA" id="ARBA00007737"/>
    </source>
</evidence>
<dbReference type="FunFam" id="3.40.50.11350:FF:000005">
    <property type="entry name" value="O-fucosyltransferase family protein"/>
    <property type="match status" value="1"/>
</dbReference>
<dbReference type="EMBL" id="LR746265">
    <property type="protein sequence ID" value="CAA7391151.1"/>
    <property type="molecule type" value="Genomic_DNA"/>
</dbReference>
<evidence type="ECO:0000256" key="18">
    <source>
        <dbReference type="SAM" id="Phobius"/>
    </source>
</evidence>
<dbReference type="InterPro" id="IPR045130">
    <property type="entry name" value="OFUT2-like"/>
</dbReference>
<evidence type="ECO:0000256" key="13">
    <source>
        <dbReference type="ARBA" id="ARBA00023277"/>
    </source>
</evidence>
<dbReference type="Gene3D" id="3.40.50.11350">
    <property type="match status" value="1"/>
</dbReference>
<evidence type="ECO:0000256" key="3">
    <source>
        <dbReference type="ARBA" id="ARBA00004922"/>
    </source>
</evidence>
<reference evidence="19" key="1">
    <citation type="submission" date="2020-02" db="EMBL/GenBank/DDBJ databases">
        <authorList>
            <person name="Scholz U."/>
            <person name="Mascher M."/>
            <person name="Fiebig A."/>
        </authorList>
    </citation>
    <scope>NUCLEOTIDE SEQUENCE</scope>
</reference>
<evidence type="ECO:0000256" key="6">
    <source>
        <dbReference type="ARBA" id="ARBA00022679"/>
    </source>
</evidence>
<comment type="similarity">
    <text evidence="14">Belongs to the glycosyltransferase 68 family.</text>
</comment>
<keyword evidence="11" id="KW-0325">Glycoprotein</keyword>
<evidence type="ECO:0000313" key="19">
    <source>
        <dbReference type="EMBL" id="CAA7391151.1"/>
    </source>
</evidence>
<organism evidence="19 20">
    <name type="scientific">Spirodela intermedia</name>
    <name type="common">Intermediate duckweed</name>
    <dbReference type="NCBI Taxonomy" id="51605"/>
    <lineage>
        <taxon>Eukaryota</taxon>
        <taxon>Viridiplantae</taxon>
        <taxon>Streptophyta</taxon>
        <taxon>Embryophyta</taxon>
        <taxon>Tracheophyta</taxon>
        <taxon>Spermatophyta</taxon>
        <taxon>Magnoliopsida</taxon>
        <taxon>Liliopsida</taxon>
        <taxon>Araceae</taxon>
        <taxon>Lemnoideae</taxon>
        <taxon>Spirodela</taxon>
    </lineage>
</organism>
<dbReference type="PANTHER" id="PTHR13398:SF0">
    <property type="entry name" value="GDP-FUCOSE PROTEIN O-FUCOSYLTRANSFERASE 2"/>
    <property type="match status" value="1"/>
</dbReference>
<keyword evidence="8" id="KW-0256">Endoplasmic reticulum</keyword>
<protein>
    <recommendedName>
        <fullName evidence="15">GDP-fucose protein O-fucosyltransferase 2</fullName>
    </recommendedName>
    <alternativeName>
        <fullName evidence="16">O-fucosyltransferase family protein</fullName>
    </alternativeName>
</protein>
<evidence type="ECO:0000256" key="1">
    <source>
        <dbReference type="ARBA" id="ARBA00004167"/>
    </source>
</evidence>
<keyword evidence="10 18" id="KW-0472">Membrane</keyword>
<dbReference type="GO" id="GO:0016020">
    <property type="term" value="C:membrane"/>
    <property type="evidence" value="ECO:0007669"/>
    <property type="project" value="UniProtKB-SubCell"/>
</dbReference>
<keyword evidence="7 18" id="KW-0812">Transmembrane</keyword>
<feature type="compositionally biased region" description="Low complexity" evidence="17">
    <location>
        <begin position="138"/>
        <end position="147"/>
    </location>
</feature>
<dbReference type="PANTHER" id="PTHR13398">
    <property type="entry name" value="GDP-FUCOSE PROTEIN O-FUCOSYLTRANSFERASE 2"/>
    <property type="match status" value="1"/>
</dbReference>
<evidence type="ECO:0000256" key="14">
    <source>
        <dbReference type="ARBA" id="ARBA00025803"/>
    </source>
</evidence>
<evidence type="ECO:0000256" key="12">
    <source>
        <dbReference type="ARBA" id="ARBA00023253"/>
    </source>
</evidence>
<dbReference type="InterPro" id="IPR019378">
    <property type="entry name" value="GDP-Fuc_O-FucTrfase"/>
</dbReference>
<evidence type="ECO:0000256" key="7">
    <source>
        <dbReference type="ARBA" id="ARBA00022692"/>
    </source>
</evidence>
<evidence type="ECO:0000256" key="2">
    <source>
        <dbReference type="ARBA" id="ARBA00004240"/>
    </source>
</evidence>
<evidence type="ECO:0000256" key="10">
    <source>
        <dbReference type="ARBA" id="ARBA00023136"/>
    </source>
</evidence>
<dbReference type="Proteomes" id="UP000663760">
    <property type="component" value="Chromosome 2"/>
</dbReference>
<proteinExistence type="inferred from homology"/>
<evidence type="ECO:0000313" key="20">
    <source>
        <dbReference type="Proteomes" id="UP000663760"/>
    </source>
</evidence>
<keyword evidence="12" id="KW-0294">Fucose metabolism</keyword>
<evidence type="ECO:0000256" key="5">
    <source>
        <dbReference type="ARBA" id="ARBA00022676"/>
    </source>
</evidence>
<keyword evidence="20" id="KW-1185">Reference proteome</keyword>
<keyword evidence="6" id="KW-0808">Transferase</keyword>
<comment type="similarity">
    <text evidence="4">Belongs to the glycosyltransferase GT106 family.</text>
</comment>
<accession>A0A7I8K2H9</accession>
<comment type="subcellular location">
    <subcellularLocation>
        <location evidence="2">Endoplasmic reticulum</location>
    </subcellularLocation>
    <subcellularLocation>
        <location evidence="1">Membrane</location>
        <topology evidence="1">Single-pass membrane protein</topology>
    </subcellularLocation>
</comment>
<dbReference type="OrthoDB" id="422368at2759"/>
<dbReference type="AlphaFoldDB" id="A0A7I8K2H9"/>